<keyword evidence="2" id="KW-0238">DNA-binding</keyword>
<dbReference type="InterPro" id="IPR006600">
    <property type="entry name" value="HTH_CenpB_DNA-bd_dom"/>
</dbReference>
<dbReference type="OrthoDB" id="4327074at2759"/>
<evidence type="ECO:0000256" key="2">
    <source>
        <dbReference type="ARBA" id="ARBA00023125"/>
    </source>
</evidence>
<gene>
    <name evidence="4" type="primary">RvY_02755-1</name>
    <name evidence="4" type="synonym">RvY_02755.1</name>
    <name evidence="4" type="ORF">RvY_02755</name>
</gene>
<dbReference type="InterPro" id="IPR050863">
    <property type="entry name" value="CenT-Element_Derived"/>
</dbReference>
<feature type="domain" description="HTH CENPB-type" evidence="3">
    <location>
        <begin position="21"/>
        <end position="92"/>
    </location>
</feature>
<dbReference type="Pfam" id="PF03221">
    <property type="entry name" value="HTH_Tnp_Tc5"/>
    <property type="match status" value="1"/>
</dbReference>
<dbReference type="PROSITE" id="PS51253">
    <property type="entry name" value="HTH_CENPB"/>
    <property type="match status" value="1"/>
</dbReference>
<reference evidence="4 5" key="1">
    <citation type="journal article" date="2016" name="Nat. Commun.">
        <title>Extremotolerant tardigrade genome and improved radiotolerance of human cultured cells by tardigrade-unique protein.</title>
        <authorList>
            <person name="Hashimoto T."/>
            <person name="Horikawa D.D."/>
            <person name="Saito Y."/>
            <person name="Kuwahara H."/>
            <person name="Kozuka-Hata H."/>
            <person name="Shin-I T."/>
            <person name="Minakuchi Y."/>
            <person name="Ohishi K."/>
            <person name="Motoyama A."/>
            <person name="Aizu T."/>
            <person name="Enomoto A."/>
            <person name="Kondo K."/>
            <person name="Tanaka S."/>
            <person name="Hara Y."/>
            <person name="Koshikawa S."/>
            <person name="Sagara H."/>
            <person name="Miura T."/>
            <person name="Yokobori S."/>
            <person name="Miyagawa K."/>
            <person name="Suzuki Y."/>
            <person name="Kubo T."/>
            <person name="Oyama M."/>
            <person name="Kohara Y."/>
            <person name="Fujiyama A."/>
            <person name="Arakawa K."/>
            <person name="Katayama T."/>
            <person name="Toyoda A."/>
            <person name="Kunieda T."/>
        </authorList>
    </citation>
    <scope>NUCLEOTIDE SEQUENCE [LARGE SCALE GENOMIC DNA]</scope>
    <source>
        <strain evidence="4 5">YOKOZUNA-1</strain>
    </source>
</reference>
<organism evidence="4 5">
    <name type="scientific">Ramazzottius varieornatus</name>
    <name type="common">Water bear</name>
    <name type="synonym">Tardigrade</name>
    <dbReference type="NCBI Taxonomy" id="947166"/>
    <lineage>
        <taxon>Eukaryota</taxon>
        <taxon>Metazoa</taxon>
        <taxon>Ecdysozoa</taxon>
        <taxon>Tardigrada</taxon>
        <taxon>Eutardigrada</taxon>
        <taxon>Parachela</taxon>
        <taxon>Hypsibioidea</taxon>
        <taxon>Ramazzottiidae</taxon>
        <taxon>Ramazzottius</taxon>
    </lineage>
</organism>
<evidence type="ECO:0000256" key="1">
    <source>
        <dbReference type="ARBA" id="ARBA00004123"/>
    </source>
</evidence>
<dbReference type="Proteomes" id="UP000186922">
    <property type="component" value="Unassembled WGS sequence"/>
</dbReference>
<dbReference type="PANTHER" id="PTHR19303">
    <property type="entry name" value="TRANSPOSON"/>
    <property type="match status" value="1"/>
</dbReference>
<dbReference type="EMBL" id="BDGG01000001">
    <property type="protein sequence ID" value="GAU90324.1"/>
    <property type="molecule type" value="Genomic_DNA"/>
</dbReference>
<dbReference type="SUPFAM" id="SSF46689">
    <property type="entry name" value="Homeodomain-like"/>
    <property type="match status" value="1"/>
</dbReference>
<name>A0A1D1UKU7_RAMVA</name>
<keyword evidence="5" id="KW-1185">Reference proteome</keyword>
<dbReference type="SMART" id="SM00674">
    <property type="entry name" value="CENPB"/>
    <property type="match status" value="1"/>
</dbReference>
<comment type="subcellular location">
    <subcellularLocation>
        <location evidence="1">Nucleus</location>
    </subcellularLocation>
</comment>
<evidence type="ECO:0000313" key="4">
    <source>
        <dbReference type="EMBL" id="GAU90324.1"/>
    </source>
</evidence>
<accession>A0A1D1UKU7</accession>
<dbReference type="AlphaFoldDB" id="A0A1D1UKU7"/>
<protein>
    <recommendedName>
        <fullName evidence="3">HTH CENPB-type domain-containing protein</fullName>
    </recommendedName>
</protein>
<evidence type="ECO:0000259" key="3">
    <source>
        <dbReference type="PROSITE" id="PS51253"/>
    </source>
</evidence>
<evidence type="ECO:0000313" key="5">
    <source>
        <dbReference type="Proteomes" id="UP000186922"/>
    </source>
</evidence>
<sequence length="359" mass="40635">MMLEKGKRRIVSRNGKLPLSKNIAKRKEMYPAIEREVFHQFGERIKEGKPTTDRHVQTMALAAASQIKIEGFKGSSGWVTKWNKRFRIVSRPITKVDRKTTQTEDDVAYNEYGSDVCEAYTYKKTLSPVGVKQVRVIQLPGDPDCLTVTLTVCADGTKFPATIIFNGNKKTGRLSPRILNNLVVPENIKVYSNASGWWNSDRFWLAETFENCSPGSFLIRDRAPAHSKIASDFLLNEMGIRQVFIPAGLTGTYQPLDVGVKFPFKSYLKLSYHDWRDSHTEVTKSGYLRKPNRQDFIDFVSGTWEKVKVTTVENSFVGAQIVPEPLYMIANPEEASEVDNLDDTFDCSFSSVEDSFTEA</sequence>
<dbReference type="GO" id="GO:0005634">
    <property type="term" value="C:nucleus"/>
    <property type="evidence" value="ECO:0007669"/>
    <property type="project" value="UniProtKB-SubCell"/>
</dbReference>
<dbReference type="InterPro" id="IPR009057">
    <property type="entry name" value="Homeodomain-like_sf"/>
</dbReference>
<dbReference type="GO" id="GO:0003677">
    <property type="term" value="F:DNA binding"/>
    <property type="evidence" value="ECO:0007669"/>
    <property type="project" value="UniProtKB-KW"/>
</dbReference>
<dbReference type="Gene3D" id="1.10.10.60">
    <property type="entry name" value="Homeodomain-like"/>
    <property type="match status" value="1"/>
</dbReference>
<proteinExistence type="predicted"/>
<dbReference type="InterPro" id="IPR004875">
    <property type="entry name" value="DDE_SF_endonuclease_dom"/>
</dbReference>
<comment type="caution">
    <text evidence="4">The sequence shown here is derived from an EMBL/GenBank/DDBJ whole genome shotgun (WGS) entry which is preliminary data.</text>
</comment>
<dbReference type="Pfam" id="PF03184">
    <property type="entry name" value="DDE_1"/>
    <property type="match status" value="1"/>
</dbReference>